<proteinExistence type="predicted"/>
<keyword evidence="1" id="KW-0732">Signal</keyword>
<organism evidence="2">
    <name type="scientific">Rhipicephalus microplus</name>
    <name type="common">Cattle tick</name>
    <name type="synonym">Boophilus microplus</name>
    <dbReference type="NCBI Taxonomy" id="6941"/>
    <lineage>
        <taxon>Eukaryota</taxon>
        <taxon>Metazoa</taxon>
        <taxon>Ecdysozoa</taxon>
        <taxon>Arthropoda</taxon>
        <taxon>Chelicerata</taxon>
        <taxon>Arachnida</taxon>
        <taxon>Acari</taxon>
        <taxon>Parasitiformes</taxon>
        <taxon>Ixodida</taxon>
        <taxon>Ixodoidea</taxon>
        <taxon>Ixodidae</taxon>
        <taxon>Rhipicephalinae</taxon>
        <taxon>Rhipicephalus</taxon>
        <taxon>Boophilus</taxon>
    </lineage>
</organism>
<evidence type="ECO:0000256" key="1">
    <source>
        <dbReference type="SAM" id="SignalP"/>
    </source>
</evidence>
<protein>
    <submittedName>
        <fullName evidence="2">Putative secreted protein</fullName>
    </submittedName>
</protein>
<sequence>MSTFNFICVFIVWYRVVLSQYSEEHKSLILFINGDAFKQATSKNKKRDMSSSFYPSSFTFPHVPYIHR</sequence>
<accession>A0A6G5A4E8</accession>
<dbReference type="AlphaFoldDB" id="A0A6G5A4E8"/>
<evidence type="ECO:0000313" key="2">
    <source>
        <dbReference type="EMBL" id="NIE44907.1"/>
    </source>
</evidence>
<dbReference type="EMBL" id="GIKN01002634">
    <property type="protein sequence ID" value="NIE44907.1"/>
    <property type="molecule type" value="Transcribed_RNA"/>
</dbReference>
<reference evidence="2" key="1">
    <citation type="submission" date="2020-03" db="EMBL/GenBank/DDBJ databases">
        <title>A transcriptome and proteome of the tick Rhipicephalus microplus shaped by the genetic composition of its hosts and developmental stage.</title>
        <authorList>
            <person name="Garcia G.R."/>
            <person name="Ribeiro J.M.C."/>
            <person name="Maruyama S.R."/>
            <person name="Gardinasse L.G."/>
            <person name="Nelson K."/>
            <person name="Ferreira B.R."/>
            <person name="Andrade T.G."/>
            <person name="Santos I.K.F.M."/>
        </authorList>
    </citation>
    <scope>NUCLEOTIDE SEQUENCE</scope>
    <source>
        <strain evidence="2">NSGR</strain>
        <tissue evidence="2">Salivary glands</tissue>
    </source>
</reference>
<feature type="signal peptide" evidence="1">
    <location>
        <begin position="1"/>
        <end position="19"/>
    </location>
</feature>
<name>A0A6G5A4E8_RHIMP</name>
<feature type="chain" id="PRO_5026202071" evidence="1">
    <location>
        <begin position="20"/>
        <end position="68"/>
    </location>
</feature>